<dbReference type="AlphaFoldDB" id="A0A382C6T6"/>
<dbReference type="Gene3D" id="3.30.420.10">
    <property type="entry name" value="Ribonuclease H-like superfamily/Ribonuclease H"/>
    <property type="match status" value="1"/>
</dbReference>
<reference evidence="2" key="1">
    <citation type="submission" date="2018-05" db="EMBL/GenBank/DDBJ databases">
        <authorList>
            <person name="Lanie J.A."/>
            <person name="Ng W.-L."/>
            <person name="Kazmierczak K.M."/>
            <person name="Andrzejewski T.M."/>
            <person name="Davidsen T.M."/>
            <person name="Wayne K.J."/>
            <person name="Tettelin H."/>
            <person name="Glass J.I."/>
            <person name="Rusch D."/>
            <person name="Podicherti R."/>
            <person name="Tsui H.-C.T."/>
            <person name="Winkler M.E."/>
        </authorList>
    </citation>
    <scope>NUCLEOTIDE SEQUENCE</scope>
</reference>
<dbReference type="EMBL" id="UINC01033003">
    <property type="protein sequence ID" value="SVB21589.1"/>
    <property type="molecule type" value="Genomic_DNA"/>
</dbReference>
<accession>A0A382C6T6</accession>
<evidence type="ECO:0000313" key="2">
    <source>
        <dbReference type="EMBL" id="SVB21589.1"/>
    </source>
</evidence>
<evidence type="ECO:0000259" key="1">
    <source>
        <dbReference type="Pfam" id="PF10108"/>
    </source>
</evidence>
<proteinExistence type="predicted"/>
<dbReference type="InterPro" id="IPR019288">
    <property type="entry name" value="3'-5'_exonuclease_PolB-like"/>
</dbReference>
<protein>
    <recommendedName>
        <fullName evidence="1">Predicted 3'-5' exonuclease PolB-like domain-containing protein</fullName>
    </recommendedName>
</protein>
<gene>
    <name evidence="2" type="ORF">METZ01_LOCUS174443</name>
</gene>
<sequence length="237" mass="27183">MSCLVFDIETSALPKENLDEAQLEYLFRPAENLLDEAEKERKREEISRQFNLWPFTAQCVCICMINSDSGRGKVLYLADDYEEAPSEPIEYVPCVDESELLTQFWELSAKYNQICTFNGRGFDVPFLYLRSAILDVSVSRKDWLGYRFQTVPHCDLADQFTFYNVGGWGGAARRFNLDFYCKAFGIASPKAEGVTGMDVNDLIAEGRFKEIADYCVRDVVATTRLYEIWRTRLAGVK</sequence>
<dbReference type="InterPro" id="IPR012337">
    <property type="entry name" value="RNaseH-like_sf"/>
</dbReference>
<organism evidence="2">
    <name type="scientific">marine metagenome</name>
    <dbReference type="NCBI Taxonomy" id="408172"/>
    <lineage>
        <taxon>unclassified sequences</taxon>
        <taxon>metagenomes</taxon>
        <taxon>ecological metagenomes</taxon>
    </lineage>
</organism>
<dbReference type="SUPFAM" id="SSF53098">
    <property type="entry name" value="Ribonuclease H-like"/>
    <property type="match status" value="1"/>
</dbReference>
<feature type="domain" description="Predicted 3'-5' exonuclease PolB-like" evidence="1">
    <location>
        <begin position="60"/>
        <end position="226"/>
    </location>
</feature>
<name>A0A382C6T6_9ZZZZ</name>
<dbReference type="InterPro" id="IPR036397">
    <property type="entry name" value="RNaseH_sf"/>
</dbReference>
<dbReference type="Pfam" id="PF10108">
    <property type="entry name" value="DNA_pol_B_exo2"/>
    <property type="match status" value="1"/>
</dbReference>
<dbReference type="GO" id="GO:0003676">
    <property type="term" value="F:nucleic acid binding"/>
    <property type="evidence" value="ECO:0007669"/>
    <property type="project" value="InterPro"/>
</dbReference>